<evidence type="ECO:0000313" key="1">
    <source>
        <dbReference type="EMBL" id="QHS95729.1"/>
    </source>
</evidence>
<reference evidence="1" key="1">
    <citation type="journal article" date="2020" name="Nature">
        <title>Giant virus diversity and host interactions through global metagenomics.</title>
        <authorList>
            <person name="Schulz F."/>
            <person name="Roux S."/>
            <person name="Paez-Espino D."/>
            <person name="Jungbluth S."/>
            <person name="Walsh D.A."/>
            <person name="Denef V.J."/>
            <person name="McMahon K.D."/>
            <person name="Konstantinidis K.T."/>
            <person name="Eloe-Fadrosh E.A."/>
            <person name="Kyrpides N.C."/>
            <person name="Woyke T."/>
        </authorList>
    </citation>
    <scope>NUCLEOTIDE SEQUENCE</scope>
    <source>
        <strain evidence="1">GVMAG-M-3300018868-6</strain>
    </source>
</reference>
<dbReference type="AlphaFoldDB" id="A0A6C0BW17"/>
<accession>A0A6C0BW17</accession>
<dbReference type="EMBL" id="MN739256">
    <property type="protein sequence ID" value="QHS95729.1"/>
    <property type="molecule type" value="Genomic_DNA"/>
</dbReference>
<protein>
    <submittedName>
        <fullName evidence="1">Uncharacterized protein</fullName>
    </submittedName>
</protein>
<sequence length="392" mass="47873">MESARKDRIATLSRDIEDKWEEYWWKNMQRIINAMEIYEYHHWKLSCSPYITQKRVESQIDAIYWDFDELNRRHIIDDEFRRKHEIVVAVQPSYNNLTFENMRNVLPEFEFWHPSDVSGIMPFVEIDKHIDDYPWSWRVLKYRSDLTLEFAIKWFALKEIAFNVASQTINVSLQDIKKHEAYWLSNINWEQYLLRNKSITTDIVHEYFHQICYMHPTTKPYNNEFIKHLTFEMYLCYIKVTYTIGTKETLNKLMLTEGIGAFKKLTSDMESFEQFQSNGNVNLSIIEKYPYIKWNHECLAKNPTNNEEHFKKYFWLVNAQNIMLCAHNMTFNFLIEHRKTIINNREFLLNKEYPYEKMLFVERKYREHMAAYKIQKWWCLKTRKVQSHCILS</sequence>
<proteinExistence type="predicted"/>
<organism evidence="1">
    <name type="scientific">viral metagenome</name>
    <dbReference type="NCBI Taxonomy" id="1070528"/>
    <lineage>
        <taxon>unclassified sequences</taxon>
        <taxon>metagenomes</taxon>
        <taxon>organismal metagenomes</taxon>
    </lineage>
</organism>
<name>A0A6C0BW17_9ZZZZ</name>